<dbReference type="RefSeq" id="WP_176980860.1">
    <property type="nucleotide sequence ID" value="NZ_FNRY01000001.1"/>
</dbReference>
<keyword evidence="2" id="KW-0472">Membrane</keyword>
<sequence>MTSAATVGIVLYLLVVVIVAFALYWIIRLAVRHGIRDTRKQPPAERTDGFPGAPGPSR</sequence>
<proteinExistence type="predicted"/>
<evidence type="ECO:0000313" key="3">
    <source>
        <dbReference type="EMBL" id="SEC23888.1"/>
    </source>
</evidence>
<feature type="region of interest" description="Disordered" evidence="1">
    <location>
        <begin position="38"/>
        <end position="58"/>
    </location>
</feature>
<feature type="transmembrane region" description="Helical" evidence="2">
    <location>
        <begin position="6"/>
        <end position="31"/>
    </location>
</feature>
<evidence type="ECO:0000313" key="4">
    <source>
        <dbReference type="Proteomes" id="UP000199183"/>
    </source>
</evidence>
<dbReference type="AlphaFoldDB" id="A0A1H4QWH3"/>
<feature type="compositionally biased region" description="Basic and acidic residues" evidence="1">
    <location>
        <begin position="38"/>
        <end position="48"/>
    </location>
</feature>
<gene>
    <name evidence="3" type="ORF">SAMN04489806_2934</name>
</gene>
<protein>
    <submittedName>
        <fullName evidence="3">Uncharacterized protein</fullName>
    </submittedName>
</protein>
<keyword evidence="2" id="KW-1133">Transmembrane helix</keyword>
<name>A0A1H4QWH3_9MICO</name>
<accession>A0A1H4QWH3</accession>
<dbReference type="STRING" id="640635.SAMN04489806_2934"/>
<dbReference type="Proteomes" id="UP000199183">
    <property type="component" value="Unassembled WGS sequence"/>
</dbReference>
<keyword evidence="4" id="KW-1185">Reference proteome</keyword>
<reference evidence="3 4" key="1">
    <citation type="submission" date="2016-10" db="EMBL/GenBank/DDBJ databases">
        <authorList>
            <person name="de Groot N.N."/>
        </authorList>
    </citation>
    <scope>NUCLEOTIDE SEQUENCE [LARGE SCALE GENOMIC DNA]</scope>
    <source>
        <strain evidence="3 4">DSM 21799</strain>
    </source>
</reference>
<dbReference type="EMBL" id="FNRY01000001">
    <property type="protein sequence ID" value="SEC23888.1"/>
    <property type="molecule type" value="Genomic_DNA"/>
</dbReference>
<evidence type="ECO:0000256" key="2">
    <source>
        <dbReference type="SAM" id="Phobius"/>
    </source>
</evidence>
<keyword evidence="2" id="KW-0812">Transmembrane</keyword>
<evidence type="ECO:0000256" key="1">
    <source>
        <dbReference type="SAM" id="MobiDB-lite"/>
    </source>
</evidence>
<organism evidence="3 4">
    <name type="scientific">Paramicrobacterium humi</name>
    <dbReference type="NCBI Taxonomy" id="640635"/>
    <lineage>
        <taxon>Bacteria</taxon>
        <taxon>Bacillati</taxon>
        <taxon>Actinomycetota</taxon>
        <taxon>Actinomycetes</taxon>
        <taxon>Micrococcales</taxon>
        <taxon>Microbacteriaceae</taxon>
        <taxon>Paramicrobacterium</taxon>
    </lineage>
</organism>